<accession>A0AAV0YQB5</accession>
<dbReference type="EMBL" id="OX451736">
    <property type="protein sequence ID" value="CAI8588310.1"/>
    <property type="molecule type" value="Genomic_DNA"/>
</dbReference>
<gene>
    <name evidence="2" type="ORF">VFH_I341520</name>
</gene>
<keyword evidence="3" id="KW-1185">Reference proteome</keyword>
<organism evidence="2 3">
    <name type="scientific">Vicia faba</name>
    <name type="common">Broad bean</name>
    <name type="synonym">Faba vulgaris</name>
    <dbReference type="NCBI Taxonomy" id="3906"/>
    <lineage>
        <taxon>Eukaryota</taxon>
        <taxon>Viridiplantae</taxon>
        <taxon>Streptophyta</taxon>
        <taxon>Embryophyta</taxon>
        <taxon>Tracheophyta</taxon>
        <taxon>Spermatophyta</taxon>
        <taxon>Magnoliopsida</taxon>
        <taxon>eudicotyledons</taxon>
        <taxon>Gunneridae</taxon>
        <taxon>Pentapetalae</taxon>
        <taxon>rosids</taxon>
        <taxon>fabids</taxon>
        <taxon>Fabales</taxon>
        <taxon>Fabaceae</taxon>
        <taxon>Papilionoideae</taxon>
        <taxon>50 kb inversion clade</taxon>
        <taxon>NPAAA clade</taxon>
        <taxon>Hologalegina</taxon>
        <taxon>IRL clade</taxon>
        <taxon>Fabeae</taxon>
        <taxon>Vicia</taxon>
    </lineage>
</organism>
<keyword evidence="1" id="KW-1133">Transmembrane helix</keyword>
<keyword evidence="1" id="KW-0472">Membrane</keyword>
<feature type="transmembrane region" description="Helical" evidence="1">
    <location>
        <begin position="61"/>
        <end position="79"/>
    </location>
</feature>
<dbReference type="Proteomes" id="UP001157006">
    <property type="component" value="Chromosome 1L"/>
</dbReference>
<evidence type="ECO:0000256" key="1">
    <source>
        <dbReference type="SAM" id="Phobius"/>
    </source>
</evidence>
<name>A0AAV0YQB5_VICFA</name>
<sequence length="105" mass="12037">MYLLFGVSDILDYILMYLNFTLEQGDLKLRVRVLESERAFQRLATVQKTILNGHGQGQSSLQVVVVLSFLTNIMTLLLLKTVRKQIFWIGFCSNETGDMGYNVEE</sequence>
<reference evidence="2 3" key="1">
    <citation type="submission" date="2023-01" db="EMBL/GenBank/DDBJ databases">
        <authorList>
            <person name="Kreplak J."/>
        </authorList>
    </citation>
    <scope>NUCLEOTIDE SEQUENCE [LARGE SCALE GENOMIC DNA]</scope>
</reference>
<dbReference type="AlphaFoldDB" id="A0AAV0YQB5"/>
<evidence type="ECO:0000313" key="3">
    <source>
        <dbReference type="Proteomes" id="UP001157006"/>
    </source>
</evidence>
<protein>
    <submittedName>
        <fullName evidence="2">Uncharacterized protein</fullName>
    </submittedName>
</protein>
<evidence type="ECO:0000313" key="2">
    <source>
        <dbReference type="EMBL" id="CAI8588310.1"/>
    </source>
</evidence>
<keyword evidence="1" id="KW-0812">Transmembrane</keyword>
<proteinExistence type="predicted"/>